<reference evidence="2" key="1">
    <citation type="submission" date="2023-12" db="EMBL/GenBank/DDBJ databases">
        <title>Novel species in genus Nocardioides.</title>
        <authorList>
            <person name="Zhou H."/>
        </authorList>
    </citation>
    <scope>NUCLEOTIDE SEQUENCE [LARGE SCALE GENOMIC DNA]</scope>
    <source>
        <strain evidence="2">HM61</strain>
    </source>
</reference>
<gene>
    <name evidence="1" type="ORF">SHK19_18725</name>
</gene>
<evidence type="ECO:0000313" key="2">
    <source>
        <dbReference type="Proteomes" id="UP001327225"/>
    </source>
</evidence>
<proteinExistence type="predicted"/>
<dbReference type="EMBL" id="CP141059">
    <property type="protein sequence ID" value="WQQ25990.1"/>
    <property type="molecule type" value="Genomic_DNA"/>
</dbReference>
<protein>
    <submittedName>
        <fullName evidence="1">Uncharacterized protein</fullName>
    </submittedName>
</protein>
<keyword evidence="2" id="KW-1185">Reference proteome</keyword>
<sequence length="314" mass="34671">MPAVRDRMRQVRNRWIDQTLLHLEQARRQLEQGEGDILLLGDSSCLYWAHADTDRTLIPELLAERTGASIVTVAGGGYDARMHDALLRVLGMADNRPRAVLACLAIRPNTATHVREHPLHGHGRTRAALARISPPLRRVRAFANGGSAAPKREVAEFRARTVTTRWGGTATLGERLAKVEGLGPPPWPTEVEQMRFDYFHGQPVHDDNPGLADLTAFGRRLDEYGVPAVVCWSQVPVAHGERLFPGEFETAIEHDLGLVEQALCQGSTRLDGLLKPVLEDADFQDHRNGIEHYSYSGRVKVADEMAKALAALGV</sequence>
<evidence type="ECO:0000313" key="1">
    <source>
        <dbReference type="EMBL" id="WQQ25990.1"/>
    </source>
</evidence>
<dbReference type="RefSeq" id="WP_322937133.1">
    <property type="nucleotide sequence ID" value="NZ_CP141059.1"/>
</dbReference>
<accession>A0ABZ0ZNU5</accession>
<dbReference type="Proteomes" id="UP001327225">
    <property type="component" value="Chromosome"/>
</dbReference>
<organism evidence="1 2">
    <name type="scientific">Nocardioides bizhenqiangii</name>
    <dbReference type="NCBI Taxonomy" id="3095076"/>
    <lineage>
        <taxon>Bacteria</taxon>
        <taxon>Bacillati</taxon>
        <taxon>Actinomycetota</taxon>
        <taxon>Actinomycetes</taxon>
        <taxon>Propionibacteriales</taxon>
        <taxon>Nocardioidaceae</taxon>
        <taxon>Nocardioides</taxon>
    </lineage>
</organism>
<name>A0ABZ0ZNU5_9ACTN</name>